<organism evidence="1 2">
    <name type="scientific">Portunus trituberculatus</name>
    <name type="common">Swimming crab</name>
    <name type="synonym">Neptunus trituberculatus</name>
    <dbReference type="NCBI Taxonomy" id="210409"/>
    <lineage>
        <taxon>Eukaryota</taxon>
        <taxon>Metazoa</taxon>
        <taxon>Ecdysozoa</taxon>
        <taxon>Arthropoda</taxon>
        <taxon>Crustacea</taxon>
        <taxon>Multicrustacea</taxon>
        <taxon>Malacostraca</taxon>
        <taxon>Eumalacostraca</taxon>
        <taxon>Eucarida</taxon>
        <taxon>Decapoda</taxon>
        <taxon>Pleocyemata</taxon>
        <taxon>Brachyura</taxon>
        <taxon>Eubrachyura</taxon>
        <taxon>Portunoidea</taxon>
        <taxon>Portunidae</taxon>
        <taxon>Portuninae</taxon>
        <taxon>Portunus</taxon>
    </lineage>
</organism>
<accession>A0A5B7I152</accession>
<protein>
    <submittedName>
        <fullName evidence="1">Uncharacterized protein</fullName>
    </submittedName>
</protein>
<reference evidence="1 2" key="1">
    <citation type="submission" date="2019-05" db="EMBL/GenBank/DDBJ databases">
        <title>Another draft genome of Portunus trituberculatus and its Hox gene families provides insights of decapod evolution.</title>
        <authorList>
            <person name="Jeong J.-H."/>
            <person name="Song I."/>
            <person name="Kim S."/>
            <person name="Choi T."/>
            <person name="Kim D."/>
            <person name="Ryu S."/>
            <person name="Kim W."/>
        </authorList>
    </citation>
    <scope>NUCLEOTIDE SEQUENCE [LARGE SCALE GENOMIC DNA]</scope>
    <source>
        <tissue evidence="1">Muscle</tissue>
    </source>
</reference>
<keyword evidence="2" id="KW-1185">Reference proteome</keyword>
<proteinExistence type="predicted"/>
<evidence type="ECO:0000313" key="1">
    <source>
        <dbReference type="EMBL" id="MPC74678.1"/>
    </source>
</evidence>
<dbReference type="Proteomes" id="UP000324222">
    <property type="component" value="Unassembled WGS sequence"/>
</dbReference>
<evidence type="ECO:0000313" key="2">
    <source>
        <dbReference type="Proteomes" id="UP000324222"/>
    </source>
</evidence>
<sequence>MLNKYRPPPCLFEVCLGARSYGEVVTAGEAALFGWRDPGVREAAPRGTGTNTARPHHRGSVLFTVFDACGDAHPSRAEHVGRSIEGAAAHQCHLLHTTSFSSMGLSCTCYVVLGLGQCPGWLSASRLSPLQTYEMLHLAYIPGEEPTWLRHEHDKIMY</sequence>
<dbReference type="EMBL" id="VSRR010039461">
    <property type="protein sequence ID" value="MPC74678.1"/>
    <property type="molecule type" value="Genomic_DNA"/>
</dbReference>
<dbReference type="AlphaFoldDB" id="A0A5B7I152"/>
<comment type="caution">
    <text evidence="1">The sequence shown here is derived from an EMBL/GenBank/DDBJ whole genome shotgun (WGS) entry which is preliminary data.</text>
</comment>
<name>A0A5B7I152_PORTR</name>
<gene>
    <name evidence="1" type="ORF">E2C01_069050</name>
</gene>